<evidence type="ECO:0000313" key="2">
    <source>
        <dbReference type="Proteomes" id="UP000886520"/>
    </source>
</evidence>
<dbReference type="Proteomes" id="UP000886520">
    <property type="component" value="Chromosome 1"/>
</dbReference>
<name>A0A9D4VCN6_ADICA</name>
<reference evidence="1" key="1">
    <citation type="submission" date="2021-01" db="EMBL/GenBank/DDBJ databases">
        <title>Adiantum capillus-veneris genome.</title>
        <authorList>
            <person name="Fang Y."/>
            <person name="Liao Q."/>
        </authorList>
    </citation>
    <scope>NUCLEOTIDE SEQUENCE</scope>
    <source>
        <strain evidence="1">H3</strain>
        <tissue evidence="1">Leaf</tissue>
    </source>
</reference>
<dbReference type="AlphaFoldDB" id="A0A9D4VCN6"/>
<comment type="caution">
    <text evidence="1">The sequence shown here is derived from an EMBL/GenBank/DDBJ whole genome shotgun (WGS) entry which is preliminary data.</text>
</comment>
<organism evidence="1 2">
    <name type="scientific">Adiantum capillus-veneris</name>
    <name type="common">Maidenhair fern</name>
    <dbReference type="NCBI Taxonomy" id="13818"/>
    <lineage>
        <taxon>Eukaryota</taxon>
        <taxon>Viridiplantae</taxon>
        <taxon>Streptophyta</taxon>
        <taxon>Embryophyta</taxon>
        <taxon>Tracheophyta</taxon>
        <taxon>Polypodiopsida</taxon>
        <taxon>Polypodiidae</taxon>
        <taxon>Polypodiales</taxon>
        <taxon>Pteridineae</taxon>
        <taxon>Pteridaceae</taxon>
        <taxon>Vittarioideae</taxon>
        <taxon>Adiantum</taxon>
    </lineage>
</organism>
<dbReference type="EMBL" id="JABFUD020000001">
    <property type="protein sequence ID" value="KAI5084076.1"/>
    <property type="molecule type" value="Genomic_DNA"/>
</dbReference>
<protein>
    <submittedName>
        <fullName evidence="1">Uncharacterized protein</fullName>
    </submittedName>
</protein>
<keyword evidence="2" id="KW-1185">Reference proteome</keyword>
<gene>
    <name evidence="1" type="ORF">GOP47_0000245</name>
</gene>
<evidence type="ECO:0000313" key="1">
    <source>
        <dbReference type="EMBL" id="KAI5084076.1"/>
    </source>
</evidence>
<accession>A0A9D4VCN6</accession>
<proteinExistence type="predicted"/>
<sequence length="84" mass="9832">MEKQIILAEDAKIKQKLGFRTRCSTKIFDCQQQIDRHQQQILTLTDSMQLVALEGLSTEGRMKPSYRILCAKKWHLLLLVMQEL</sequence>